<reference evidence="4" key="2">
    <citation type="submission" date="2025-04" db="UniProtKB">
        <authorList>
            <consortium name="RefSeq"/>
        </authorList>
    </citation>
    <scope>IDENTIFICATION</scope>
</reference>
<dbReference type="EnsemblMetazoa" id="XM_017126835.2">
    <property type="protein sequence ID" value="XP_016982324.1"/>
    <property type="gene ID" value="LOC108046884"/>
</dbReference>
<organism evidence="4">
    <name type="scientific">Drosophila rhopaloa</name>
    <name type="common">Fruit fly</name>
    <dbReference type="NCBI Taxonomy" id="1041015"/>
    <lineage>
        <taxon>Eukaryota</taxon>
        <taxon>Metazoa</taxon>
        <taxon>Ecdysozoa</taxon>
        <taxon>Arthropoda</taxon>
        <taxon>Hexapoda</taxon>
        <taxon>Insecta</taxon>
        <taxon>Pterygota</taxon>
        <taxon>Neoptera</taxon>
        <taxon>Endopterygota</taxon>
        <taxon>Diptera</taxon>
        <taxon>Brachycera</taxon>
        <taxon>Muscomorpha</taxon>
        <taxon>Ephydroidea</taxon>
        <taxon>Drosophilidae</taxon>
        <taxon>Drosophila</taxon>
        <taxon>Sophophora</taxon>
    </lineage>
</organism>
<evidence type="ECO:0000256" key="1">
    <source>
        <dbReference type="SAM" id="MobiDB-lite"/>
    </source>
</evidence>
<evidence type="ECO:0000313" key="3">
    <source>
        <dbReference type="Proteomes" id="UP001652680"/>
    </source>
</evidence>
<proteinExistence type="predicted"/>
<protein>
    <submittedName>
        <fullName evidence="4">Uncharacterized protein LOC108046884 isoform X1</fullName>
    </submittedName>
</protein>
<dbReference type="RefSeq" id="XP_016982324.1">
    <property type="nucleotide sequence ID" value="XM_017126835.1"/>
</dbReference>
<dbReference type="OrthoDB" id="7873062at2759"/>
<accession>A0A6P4EZX5</accession>
<name>A0A6P4EZX5_DRORH</name>
<feature type="compositionally biased region" description="Pro residues" evidence="1">
    <location>
        <begin position="244"/>
        <end position="253"/>
    </location>
</feature>
<dbReference type="Proteomes" id="UP001652680">
    <property type="component" value="Unassembled WGS sequence"/>
</dbReference>
<reference evidence="2" key="3">
    <citation type="submission" date="2025-05" db="UniProtKB">
        <authorList>
            <consortium name="EnsemblMetazoa"/>
        </authorList>
    </citation>
    <scope>IDENTIFICATION</scope>
</reference>
<evidence type="ECO:0000313" key="2">
    <source>
        <dbReference type="EnsemblMetazoa" id="XP_016982324.1"/>
    </source>
</evidence>
<gene>
    <name evidence="4" type="primary">LOC108046884</name>
    <name evidence="2" type="synonym">108046884</name>
</gene>
<evidence type="ECO:0000313" key="4">
    <source>
        <dbReference type="RefSeq" id="XP_016982324.1"/>
    </source>
</evidence>
<reference evidence="3" key="1">
    <citation type="journal article" date="2021" name="Elife">
        <title>Highly contiguous assemblies of 101 drosophilid genomes.</title>
        <authorList>
            <person name="Kim B.Y."/>
            <person name="Wang J.R."/>
            <person name="Miller D.E."/>
            <person name="Barmina O."/>
            <person name="Delaney E."/>
            <person name="Thompson A."/>
            <person name="Comeault A.A."/>
            <person name="Peede D."/>
            <person name="D'Agostino E.R."/>
            <person name="Pelaez J."/>
            <person name="Aguilar J.M."/>
            <person name="Haji D."/>
            <person name="Matsunaga T."/>
            <person name="Armstrong E.E."/>
            <person name="Zych M."/>
            <person name="Ogawa Y."/>
            <person name="Stamenkovic-Radak M."/>
            <person name="Jelic M."/>
            <person name="Veselinovic M.S."/>
            <person name="Tanaskovic M."/>
            <person name="Eric P."/>
            <person name="Gao J.J."/>
            <person name="Katoh T.K."/>
            <person name="Toda M.J."/>
            <person name="Watabe H."/>
            <person name="Watada M."/>
            <person name="Davis J.S."/>
            <person name="Moyle L.C."/>
            <person name="Manoli G."/>
            <person name="Bertolini E."/>
            <person name="Kostal V."/>
            <person name="Hawley R.S."/>
            <person name="Takahashi A."/>
            <person name="Jones C.D."/>
            <person name="Price D.K."/>
            <person name="Whiteman N."/>
            <person name="Kopp A."/>
            <person name="Matute D.R."/>
            <person name="Petrov D.A."/>
        </authorList>
    </citation>
    <scope>NUCLEOTIDE SEQUENCE [LARGE SCALE GENOMIC DNA]</scope>
</reference>
<dbReference type="GeneID" id="108046884"/>
<sequence length="253" mass="28897">MTGDNSYCLGPNPRRSVALLQAELPRTRSHSQSLIESPRMQFPFLDESSMRNQVAAVRSPVPIRRRRFAQRPTVQQQQQQQLERIYNQGVPHLLDQRFNLPWQPRVERQTPDMTEEGVPSAVEHRMGAPNNEVVANRDTIPLVVEPLIDERACPWRRCVHTLPRLGVDEHVTQPLLYLALEALRIQQQALDGMWDSYRVGSLGQAPDPIVSPSQFVAEYMEQHMTPEVFNAGNRPRYGSSPETRTPPPSPRNT</sequence>
<feature type="region of interest" description="Disordered" evidence="1">
    <location>
        <begin position="227"/>
        <end position="253"/>
    </location>
</feature>
<keyword evidence="3" id="KW-1185">Reference proteome</keyword>
<dbReference type="AlphaFoldDB" id="A0A6P4EZX5"/>